<comment type="caution">
    <text evidence="2">The sequence shown here is derived from an EMBL/GenBank/DDBJ whole genome shotgun (WGS) entry which is preliminary data.</text>
</comment>
<dbReference type="AlphaFoldDB" id="A0A5C7BA35"/>
<proteinExistence type="predicted"/>
<keyword evidence="3" id="KW-1185">Reference proteome</keyword>
<dbReference type="EMBL" id="VOSB01000007">
    <property type="protein sequence ID" value="TXE18574.1"/>
    <property type="molecule type" value="Genomic_DNA"/>
</dbReference>
<keyword evidence="1" id="KW-0812">Transmembrane</keyword>
<sequence length="64" mass="7426">MESHVGEKWLANLISLDAFLMLSGAVLIRFIEVSGPLERMALDRILPQYLKKKNKRKVFVKINR</sequence>
<protein>
    <submittedName>
        <fullName evidence="2">Amino acid permease</fullName>
    </submittedName>
</protein>
<dbReference type="RefSeq" id="WP_028873693.1">
    <property type="nucleotide sequence ID" value="NZ_VOSB01000007.1"/>
</dbReference>
<reference evidence="2 3" key="1">
    <citation type="submission" date="2019-08" db="EMBL/GenBank/DDBJ databases">
        <title>Genome of Psychroserpens burtonensis ACAM 167.</title>
        <authorList>
            <person name="Bowman J.P."/>
        </authorList>
    </citation>
    <scope>NUCLEOTIDE SEQUENCE [LARGE SCALE GENOMIC DNA]</scope>
    <source>
        <strain evidence="2 3">ACAM 167</strain>
    </source>
</reference>
<accession>A0A5C7BA35</accession>
<evidence type="ECO:0000313" key="2">
    <source>
        <dbReference type="EMBL" id="TXE18574.1"/>
    </source>
</evidence>
<keyword evidence="1" id="KW-0472">Membrane</keyword>
<dbReference type="STRING" id="1123037.GCA_000425305_02021"/>
<evidence type="ECO:0000313" key="3">
    <source>
        <dbReference type="Proteomes" id="UP000321938"/>
    </source>
</evidence>
<name>A0A5C7BA35_9FLAO</name>
<dbReference type="Proteomes" id="UP000321938">
    <property type="component" value="Unassembled WGS sequence"/>
</dbReference>
<feature type="transmembrane region" description="Helical" evidence="1">
    <location>
        <begin position="12"/>
        <end position="31"/>
    </location>
</feature>
<evidence type="ECO:0000256" key="1">
    <source>
        <dbReference type="SAM" id="Phobius"/>
    </source>
</evidence>
<gene>
    <name evidence="2" type="ORF">ES692_05900</name>
</gene>
<organism evidence="2 3">
    <name type="scientific">Psychroserpens burtonensis</name>
    <dbReference type="NCBI Taxonomy" id="49278"/>
    <lineage>
        <taxon>Bacteria</taxon>
        <taxon>Pseudomonadati</taxon>
        <taxon>Bacteroidota</taxon>
        <taxon>Flavobacteriia</taxon>
        <taxon>Flavobacteriales</taxon>
        <taxon>Flavobacteriaceae</taxon>
        <taxon>Psychroserpens</taxon>
    </lineage>
</organism>
<keyword evidence="1" id="KW-1133">Transmembrane helix</keyword>